<proteinExistence type="predicted"/>
<evidence type="ECO:0000256" key="2">
    <source>
        <dbReference type="ARBA" id="ARBA00022475"/>
    </source>
</evidence>
<keyword evidence="12" id="KW-1185">Reference proteome</keyword>
<evidence type="ECO:0000313" key="11">
    <source>
        <dbReference type="EMBL" id="OAA47926.1"/>
    </source>
</evidence>
<evidence type="ECO:0000256" key="3">
    <source>
        <dbReference type="ARBA" id="ARBA00022622"/>
    </source>
</evidence>
<dbReference type="EMBL" id="AZHC01000005">
    <property type="protein sequence ID" value="OAA47926.1"/>
    <property type="molecule type" value="Genomic_DNA"/>
</dbReference>
<keyword evidence="7" id="KW-0449">Lipoprotein</keyword>
<dbReference type="OMA" id="YPCAGVP"/>
<keyword evidence="6" id="KW-0325">Glycoprotein</keyword>
<comment type="caution">
    <text evidence="11">The sequence shown here is derived from an EMBL/GenBank/DDBJ whole genome shotgun (WGS) entry which is preliminary data.</text>
</comment>
<evidence type="ECO:0000256" key="6">
    <source>
        <dbReference type="ARBA" id="ARBA00023180"/>
    </source>
</evidence>
<dbReference type="Proteomes" id="UP000243498">
    <property type="component" value="Unassembled WGS sequence"/>
</dbReference>
<evidence type="ECO:0000256" key="1">
    <source>
        <dbReference type="ARBA" id="ARBA00004609"/>
    </source>
</evidence>
<evidence type="ECO:0000256" key="9">
    <source>
        <dbReference type="SAM" id="SignalP"/>
    </source>
</evidence>
<feature type="domain" description="Copper acquisition factor BIM1-like" evidence="10">
    <location>
        <begin position="17"/>
        <end position="182"/>
    </location>
</feature>
<dbReference type="AlphaFoldDB" id="A0A167HHP4"/>
<organism evidence="11 12">
    <name type="scientific">Metarhizium rileyi (strain RCEF 4871)</name>
    <name type="common">Nomuraea rileyi</name>
    <dbReference type="NCBI Taxonomy" id="1649241"/>
    <lineage>
        <taxon>Eukaryota</taxon>
        <taxon>Fungi</taxon>
        <taxon>Dikarya</taxon>
        <taxon>Ascomycota</taxon>
        <taxon>Pezizomycotina</taxon>
        <taxon>Sordariomycetes</taxon>
        <taxon>Hypocreomycetidae</taxon>
        <taxon>Hypocreales</taxon>
        <taxon>Clavicipitaceae</taxon>
        <taxon>Metarhizium</taxon>
    </lineage>
</organism>
<accession>A0A167HHP4</accession>
<keyword evidence="2" id="KW-1003">Cell membrane</keyword>
<reference evidence="11 12" key="1">
    <citation type="journal article" date="2016" name="Genome Biol. Evol.">
        <title>Divergent and convergent evolution of fungal pathogenicity.</title>
        <authorList>
            <person name="Shang Y."/>
            <person name="Xiao G."/>
            <person name="Zheng P."/>
            <person name="Cen K."/>
            <person name="Zhan S."/>
            <person name="Wang C."/>
        </authorList>
    </citation>
    <scope>NUCLEOTIDE SEQUENCE [LARGE SCALE GENOMIC DNA]</scope>
    <source>
        <strain evidence="11 12">RCEF 4871</strain>
    </source>
</reference>
<name>A0A167HHP4_METRR</name>
<gene>
    <name evidence="11" type="ORF">NOR_02416</name>
</gene>
<protein>
    <recommendedName>
        <fullName evidence="10">Copper acquisition factor BIM1-like domain-containing protein</fullName>
    </recommendedName>
</protein>
<keyword evidence="3" id="KW-0336">GPI-anchor</keyword>
<evidence type="ECO:0000256" key="7">
    <source>
        <dbReference type="ARBA" id="ARBA00023288"/>
    </source>
</evidence>
<dbReference type="InterPro" id="IPR046530">
    <property type="entry name" value="BIM1-like_dom"/>
</dbReference>
<evidence type="ECO:0000256" key="4">
    <source>
        <dbReference type="ARBA" id="ARBA00022729"/>
    </source>
</evidence>
<evidence type="ECO:0000259" key="10">
    <source>
        <dbReference type="Pfam" id="PF20238"/>
    </source>
</evidence>
<dbReference type="CDD" id="cd21176">
    <property type="entry name" value="LPMO_auxiliary-like"/>
    <property type="match status" value="1"/>
</dbReference>
<dbReference type="Pfam" id="PF20238">
    <property type="entry name" value="BIM1-like_dom"/>
    <property type="match status" value="1"/>
</dbReference>
<evidence type="ECO:0000256" key="5">
    <source>
        <dbReference type="ARBA" id="ARBA00023136"/>
    </source>
</evidence>
<feature type="region of interest" description="Disordered" evidence="8">
    <location>
        <begin position="189"/>
        <end position="213"/>
    </location>
</feature>
<dbReference type="GO" id="GO:0098552">
    <property type="term" value="C:side of membrane"/>
    <property type="evidence" value="ECO:0007669"/>
    <property type="project" value="UniProtKB-KW"/>
</dbReference>
<feature type="compositionally biased region" description="Low complexity" evidence="8">
    <location>
        <begin position="197"/>
        <end position="207"/>
    </location>
</feature>
<sequence>MLLPQLVFALAAVHGASAHFGIKYPSWRADTLAAENKAKYSQWSYPCPASMATGPLRCNFYLGTFLSVVGVKYKAGNVTDWPIGGGSLSLDLHHPWTYVFVNLGLGENTTNFNVSLTPQFWNVTGKGTLCVEKLAVPIDVQDGALASLQVVTSGESGSALYNCADIRFKKDAQTLSNCTNSKGMTVKTVTGDKTADSGSNGNSSGNGTADGKKSAGVSTGADVMVLATIVALASVLAIGL</sequence>
<keyword evidence="5" id="KW-0472">Membrane</keyword>
<feature type="chain" id="PRO_5007887602" description="Copper acquisition factor BIM1-like domain-containing protein" evidence="9">
    <location>
        <begin position="19"/>
        <end position="240"/>
    </location>
</feature>
<dbReference type="STRING" id="1081105.A0A167HHP4"/>
<feature type="signal peptide" evidence="9">
    <location>
        <begin position="1"/>
        <end position="18"/>
    </location>
</feature>
<dbReference type="InterPro" id="IPR046936">
    <property type="entry name" value="BIM1-like"/>
</dbReference>
<evidence type="ECO:0000256" key="8">
    <source>
        <dbReference type="SAM" id="MobiDB-lite"/>
    </source>
</evidence>
<dbReference type="PANTHER" id="PTHR34992">
    <property type="entry name" value="HYPHAL ANASTAMOSIS-7 PROTEIN"/>
    <property type="match status" value="1"/>
</dbReference>
<dbReference type="PANTHER" id="PTHR34992:SF2">
    <property type="entry name" value="COPPER ACQUISITION FACTOR BIM1-LIKE DOMAIN-CONTAINING PROTEIN"/>
    <property type="match status" value="1"/>
</dbReference>
<keyword evidence="4 9" id="KW-0732">Signal</keyword>
<comment type="subcellular location">
    <subcellularLocation>
        <location evidence="1">Cell membrane</location>
        <topology evidence="1">Lipid-anchor</topology>
        <topology evidence="1">GPI-anchor</topology>
    </subcellularLocation>
</comment>
<dbReference type="GO" id="GO:0005886">
    <property type="term" value="C:plasma membrane"/>
    <property type="evidence" value="ECO:0007669"/>
    <property type="project" value="UniProtKB-SubCell"/>
</dbReference>
<dbReference type="OrthoDB" id="5333578at2759"/>
<evidence type="ECO:0000313" key="12">
    <source>
        <dbReference type="Proteomes" id="UP000243498"/>
    </source>
</evidence>